<feature type="domain" description="HAMP" evidence="16">
    <location>
        <begin position="83"/>
        <end position="137"/>
    </location>
</feature>
<evidence type="ECO:0000256" key="11">
    <source>
        <dbReference type="ARBA" id="ARBA00022989"/>
    </source>
</evidence>
<evidence type="ECO:0000256" key="13">
    <source>
        <dbReference type="ARBA" id="ARBA00023136"/>
    </source>
</evidence>
<evidence type="ECO:0000256" key="7">
    <source>
        <dbReference type="ARBA" id="ARBA00022692"/>
    </source>
</evidence>
<dbReference type="InterPro" id="IPR003661">
    <property type="entry name" value="HisK_dim/P_dom"/>
</dbReference>
<keyword evidence="9" id="KW-0418">Kinase</keyword>
<evidence type="ECO:0000256" key="4">
    <source>
        <dbReference type="ARBA" id="ARBA00022475"/>
    </source>
</evidence>
<dbReference type="PANTHER" id="PTHR45528">
    <property type="entry name" value="SENSOR HISTIDINE KINASE CPXA"/>
    <property type="match status" value="1"/>
</dbReference>
<feature type="transmembrane region" description="Helical" evidence="14">
    <location>
        <begin position="12"/>
        <end position="34"/>
    </location>
</feature>
<dbReference type="EC" id="2.7.13.3" evidence="3"/>
<keyword evidence="10" id="KW-0067">ATP-binding</keyword>
<evidence type="ECO:0000256" key="14">
    <source>
        <dbReference type="SAM" id="Phobius"/>
    </source>
</evidence>
<dbReference type="CDD" id="cd00082">
    <property type="entry name" value="HisKA"/>
    <property type="match status" value="1"/>
</dbReference>
<keyword evidence="7 14" id="KW-0812">Transmembrane</keyword>
<dbReference type="InterPro" id="IPR050398">
    <property type="entry name" value="HssS/ArlS-like"/>
</dbReference>
<dbReference type="SUPFAM" id="SSF47384">
    <property type="entry name" value="Homodimeric domain of signal transducing histidine kinase"/>
    <property type="match status" value="1"/>
</dbReference>
<dbReference type="SMART" id="SM00388">
    <property type="entry name" value="HisKA"/>
    <property type="match status" value="1"/>
</dbReference>
<dbReference type="GO" id="GO:0005886">
    <property type="term" value="C:plasma membrane"/>
    <property type="evidence" value="ECO:0007669"/>
    <property type="project" value="UniProtKB-SubCell"/>
</dbReference>
<evidence type="ECO:0000256" key="2">
    <source>
        <dbReference type="ARBA" id="ARBA00004651"/>
    </source>
</evidence>
<evidence type="ECO:0000256" key="3">
    <source>
        <dbReference type="ARBA" id="ARBA00012438"/>
    </source>
</evidence>
<dbReference type="SUPFAM" id="SSF55874">
    <property type="entry name" value="ATPase domain of HSP90 chaperone/DNA topoisomerase II/histidine kinase"/>
    <property type="match status" value="1"/>
</dbReference>
<dbReference type="InterPro" id="IPR005467">
    <property type="entry name" value="His_kinase_dom"/>
</dbReference>
<proteinExistence type="predicted"/>
<dbReference type="PRINTS" id="PR00344">
    <property type="entry name" value="BCTRLSENSOR"/>
</dbReference>
<accession>N9FED8</accession>
<protein>
    <recommendedName>
        <fullName evidence="3">histidine kinase</fullName>
        <ecNumber evidence="3">2.7.13.3</ecNumber>
    </recommendedName>
</protein>
<comment type="subcellular location">
    <subcellularLocation>
        <location evidence="2">Cell membrane</location>
        <topology evidence="2">Multi-pass membrane protein</topology>
    </subcellularLocation>
</comment>
<dbReference type="InterPro" id="IPR036890">
    <property type="entry name" value="HATPase_C_sf"/>
</dbReference>
<sequence>MKNKLGINKQFFIAFSMVNLSITLLSVFVGYIVYNYAIDHGWISLSSLQGDFTDFHLVDWIWLGIVILCGSIISLIIGMQLAKRFIVPINSLADAANKISEGDLSARANDQKIHSSEISKLIINFNDMAQKLESSVQNAQVWNAAIAHELRTPITVLQGRLQGIVDGVFEPEPNLIKSLLNQVEGLSHLVEDLRTISLFENNQLKLNIEPIDFLRCVEKVVLMFDEKLKETKLSIDYDISNDLVFCDKRRMEQVLIALVDNAIRYSNPGVLRIRSSVQQDKWTLEIVDEGPGISIEYQKELFDPFYRVEQSRNKALGGTGLGLAVVHAIVLAHSGSIRYENVHANSAFIIELKNNKLK</sequence>
<dbReference type="CDD" id="cd06225">
    <property type="entry name" value="HAMP"/>
    <property type="match status" value="1"/>
</dbReference>
<evidence type="ECO:0000313" key="18">
    <source>
        <dbReference type="Proteomes" id="UP000017670"/>
    </source>
</evidence>
<dbReference type="FunFam" id="3.30.565.10:FF:000006">
    <property type="entry name" value="Sensor histidine kinase WalK"/>
    <property type="match status" value="1"/>
</dbReference>
<feature type="transmembrane region" description="Helical" evidence="14">
    <location>
        <begin position="60"/>
        <end position="82"/>
    </location>
</feature>
<dbReference type="PANTHER" id="PTHR45528:SF1">
    <property type="entry name" value="SENSOR HISTIDINE KINASE CPXA"/>
    <property type="match status" value="1"/>
</dbReference>
<keyword evidence="18" id="KW-1185">Reference proteome</keyword>
<dbReference type="NCBIfam" id="NF012226">
    <property type="entry name" value="AdeS_HK"/>
    <property type="match status" value="1"/>
</dbReference>
<keyword evidence="4" id="KW-1003">Cell membrane</keyword>
<dbReference type="InterPro" id="IPR003660">
    <property type="entry name" value="HAMP_dom"/>
</dbReference>
<dbReference type="SMART" id="SM00387">
    <property type="entry name" value="HATPase_c"/>
    <property type="match status" value="1"/>
</dbReference>
<dbReference type="Gene3D" id="1.10.287.130">
    <property type="match status" value="1"/>
</dbReference>
<dbReference type="PROSITE" id="PS50109">
    <property type="entry name" value="HIS_KIN"/>
    <property type="match status" value="1"/>
</dbReference>
<dbReference type="GO" id="GO:0005524">
    <property type="term" value="F:ATP binding"/>
    <property type="evidence" value="ECO:0007669"/>
    <property type="project" value="UniProtKB-KW"/>
</dbReference>
<keyword evidence="5" id="KW-0597">Phosphoprotein</keyword>
<keyword evidence="6" id="KW-0808">Transferase</keyword>
<dbReference type="eggNOG" id="COG2205">
    <property type="taxonomic scope" value="Bacteria"/>
</dbReference>
<dbReference type="Pfam" id="PF00512">
    <property type="entry name" value="HisKA"/>
    <property type="match status" value="1"/>
</dbReference>
<organism evidence="17 18">
    <name type="scientific">Acinetobacter beijerinckii CIP 110307</name>
    <dbReference type="NCBI Taxonomy" id="1217648"/>
    <lineage>
        <taxon>Bacteria</taxon>
        <taxon>Pseudomonadati</taxon>
        <taxon>Pseudomonadota</taxon>
        <taxon>Gammaproteobacteria</taxon>
        <taxon>Moraxellales</taxon>
        <taxon>Moraxellaceae</taxon>
        <taxon>Acinetobacter</taxon>
    </lineage>
</organism>
<evidence type="ECO:0000256" key="5">
    <source>
        <dbReference type="ARBA" id="ARBA00022553"/>
    </source>
</evidence>
<dbReference type="SMART" id="SM00304">
    <property type="entry name" value="HAMP"/>
    <property type="match status" value="1"/>
</dbReference>
<dbReference type="Gene3D" id="6.10.340.10">
    <property type="match status" value="1"/>
</dbReference>
<feature type="domain" description="Histidine kinase" evidence="15">
    <location>
        <begin position="145"/>
        <end position="356"/>
    </location>
</feature>
<dbReference type="Gene3D" id="3.30.565.10">
    <property type="entry name" value="Histidine kinase-like ATPase, C-terminal domain"/>
    <property type="match status" value="1"/>
</dbReference>
<dbReference type="GO" id="GO:0000155">
    <property type="term" value="F:phosphorelay sensor kinase activity"/>
    <property type="evidence" value="ECO:0007669"/>
    <property type="project" value="InterPro"/>
</dbReference>
<evidence type="ECO:0000256" key="9">
    <source>
        <dbReference type="ARBA" id="ARBA00022777"/>
    </source>
</evidence>
<dbReference type="HOGENOM" id="CLU_000445_89_3_6"/>
<keyword evidence="11 14" id="KW-1133">Transmembrane helix</keyword>
<dbReference type="Proteomes" id="UP000017670">
    <property type="component" value="Unassembled WGS sequence"/>
</dbReference>
<dbReference type="InterPro" id="IPR003594">
    <property type="entry name" value="HATPase_dom"/>
</dbReference>
<reference evidence="17 18" key="1">
    <citation type="submission" date="2013-02" db="EMBL/GenBank/DDBJ databases">
        <title>The Genome Sequence of Acinetobacter beijerinckii CIP 110307.</title>
        <authorList>
            <consortium name="The Broad Institute Genome Sequencing Platform"/>
            <consortium name="The Broad Institute Genome Sequencing Center for Infectious Disease"/>
            <person name="Cerqueira G."/>
            <person name="Feldgarden M."/>
            <person name="Courvalin P."/>
            <person name="Perichon B."/>
            <person name="Grillot-Courvalin C."/>
            <person name="Clermont D."/>
            <person name="Rocha E."/>
            <person name="Yoon E.-J."/>
            <person name="Nemec A."/>
            <person name="Walker B."/>
            <person name="Young S.K."/>
            <person name="Zeng Q."/>
            <person name="Gargeya S."/>
            <person name="Fitzgerald M."/>
            <person name="Haas B."/>
            <person name="Abouelleil A."/>
            <person name="Alvarado L."/>
            <person name="Arachchi H.M."/>
            <person name="Berlin A.M."/>
            <person name="Chapman S.B."/>
            <person name="Dewar J."/>
            <person name="Goldberg J."/>
            <person name="Griggs A."/>
            <person name="Gujja S."/>
            <person name="Hansen M."/>
            <person name="Howarth C."/>
            <person name="Imamovic A."/>
            <person name="Larimer J."/>
            <person name="McCowan C."/>
            <person name="Murphy C."/>
            <person name="Neiman D."/>
            <person name="Pearson M."/>
            <person name="Priest M."/>
            <person name="Roberts A."/>
            <person name="Saif S."/>
            <person name="Shea T."/>
            <person name="Sisk P."/>
            <person name="Sykes S."/>
            <person name="Wortman J."/>
            <person name="Nusbaum C."/>
            <person name="Birren B."/>
        </authorList>
    </citation>
    <scope>NUCLEOTIDE SEQUENCE [LARGE SCALE GENOMIC DNA]</scope>
    <source>
        <strain evidence="17 18">CIP 110307</strain>
    </source>
</reference>
<dbReference type="GeneID" id="29857674"/>
<evidence type="ECO:0000256" key="1">
    <source>
        <dbReference type="ARBA" id="ARBA00000085"/>
    </source>
</evidence>
<comment type="caution">
    <text evidence="17">The sequence shown here is derived from an EMBL/GenBank/DDBJ whole genome shotgun (WGS) entry which is preliminary data.</text>
</comment>
<evidence type="ECO:0000256" key="12">
    <source>
        <dbReference type="ARBA" id="ARBA00023012"/>
    </source>
</evidence>
<evidence type="ECO:0000256" key="10">
    <source>
        <dbReference type="ARBA" id="ARBA00022840"/>
    </source>
</evidence>
<dbReference type="PATRIC" id="fig|1217648.3.peg.3185"/>
<dbReference type="SUPFAM" id="SSF158472">
    <property type="entry name" value="HAMP domain-like"/>
    <property type="match status" value="1"/>
</dbReference>
<dbReference type="Pfam" id="PF02518">
    <property type="entry name" value="HATPase_c"/>
    <property type="match status" value="1"/>
</dbReference>
<gene>
    <name evidence="17" type="ORF">F933_03272</name>
</gene>
<evidence type="ECO:0000313" key="17">
    <source>
        <dbReference type="EMBL" id="ENW03239.1"/>
    </source>
</evidence>
<dbReference type="Pfam" id="PF00672">
    <property type="entry name" value="HAMP"/>
    <property type="match status" value="1"/>
</dbReference>
<comment type="catalytic activity">
    <reaction evidence="1">
        <text>ATP + protein L-histidine = ADP + protein N-phospho-L-histidine.</text>
        <dbReference type="EC" id="2.7.13.3"/>
    </reaction>
</comment>
<dbReference type="EMBL" id="APQL01000012">
    <property type="protein sequence ID" value="ENW03239.1"/>
    <property type="molecule type" value="Genomic_DNA"/>
</dbReference>
<dbReference type="RefSeq" id="WP_005062962.1">
    <property type="nucleotide sequence ID" value="NZ_KB849766.1"/>
</dbReference>
<keyword evidence="13 14" id="KW-0472">Membrane</keyword>
<keyword evidence="8" id="KW-0547">Nucleotide-binding</keyword>
<dbReference type="InterPro" id="IPR036097">
    <property type="entry name" value="HisK_dim/P_sf"/>
</dbReference>
<evidence type="ECO:0000259" key="15">
    <source>
        <dbReference type="PROSITE" id="PS50109"/>
    </source>
</evidence>
<keyword evidence="12" id="KW-0902">Two-component regulatory system</keyword>
<dbReference type="AlphaFoldDB" id="N9FED8"/>
<evidence type="ECO:0000256" key="8">
    <source>
        <dbReference type="ARBA" id="ARBA00022741"/>
    </source>
</evidence>
<dbReference type="PROSITE" id="PS50885">
    <property type="entry name" value="HAMP"/>
    <property type="match status" value="1"/>
</dbReference>
<dbReference type="InterPro" id="IPR004358">
    <property type="entry name" value="Sig_transdc_His_kin-like_C"/>
</dbReference>
<evidence type="ECO:0000256" key="6">
    <source>
        <dbReference type="ARBA" id="ARBA00022679"/>
    </source>
</evidence>
<evidence type="ECO:0000259" key="16">
    <source>
        <dbReference type="PROSITE" id="PS50885"/>
    </source>
</evidence>
<name>N9FED8_9GAMM</name>
<dbReference type="STRING" id="262668.GCA_000931715_02152"/>